<dbReference type="Gene3D" id="1.10.8.60">
    <property type="match status" value="1"/>
</dbReference>
<evidence type="ECO:0000256" key="1">
    <source>
        <dbReference type="ARBA" id="ARBA00022741"/>
    </source>
</evidence>
<dbReference type="Proteomes" id="UP000609849">
    <property type="component" value="Unassembled WGS sequence"/>
</dbReference>
<dbReference type="InterPro" id="IPR002078">
    <property type="entry name" value="Sigma_54_int"/>
</dbReference>
<accession>A0ABR7JNN3</accession>
<dbReference type="Gene3D" id="3.40.50.2300">
    <property type="match status" value="1"/>
</dbReference>
<keyword evidence="2" id="KW-0067">ATP-binding</keyword>
<dbReference type="Pfam" id="PF25601">
    <property type="entry name" value="AAA_lid_14"/>
    <property type="match status" value="1"/>
</dbReference>
<evidence type="ECO:0000256" key="4">
    <source>
        <dbReference type="ARBA" id="ARBA00023163"/>
    </source>
</evidence>
<keyword evidence="7" id="KW-1185">Reference proteome</keyword>
<organism evidence="6 7">
    <name type="scientific">Romboutsia faecis</name>
    <dbReference type="NCBI Taxonomy" id="2764597"/>
    <lineage>
        <taxon>Bacteria</taxon>
        <taxon>Bacillati</taxon>
        <taxon>Bacillota</taxon>
        <taxon>Clostridia</taxon>
        <taxon>Peptostreptococcales</taxon>
        <taxon>Peptostreptococcaceae</taxon>
        <taxon>Romboutsia</taxon>
    </lineage>
</organism>
<evidence type="ECO:0000313" key="7">
    <source>
        <dbReference type="Proteomes" id="UP000609849"/>
    </source>
</evidence>
<sequence length="594" mass="67250">MNKRKINILGIAPYSGMENIMSKLAEGRNDLNLTTFVGDISSGTDTLSEHLMENYDVVISRGGTAELLKNLTKTPVIEISISVYDILRTIKLAENYAQNYAIVGFSSITSTAHTLCDLLQYKVDIITIDRTEEISNILSILKSKNCNVIICDTITSIIAKDMGLNPILITSGPESIQSAFDQAIKVYNDYASLEEKNYVLTKTLEMQTANTIILDDNKSVYFSNCVLDNNKSIINYLKSILPDSQSGSFEKSFHLIENTLYSISLNKIRLDKQNLFIFSIEPNPVLNRSSKHGIRFTDCNETKDKYYNSFYNLTLASLSMNTQIEQINLTSLPVIILGEKGTGKDMVASKLYFESSANKNPFIIINCELLNDKSWDFLIHNYNSPFCDNRNTIFISNIQALSQLQRKQLLTLIIDTNLHKRNRIILSCSQTLKNNDCDPARDFIEYLSCITLYLPPLRDLKEDLLSSSSLYLNALNLNLSKQVIGFEPDAIPLLSSYYWPQNFIQLKRVLMELVMLTNTPYISTESVESILAKESQQFPVQNSNQPSINFNYDKPLSDIIQDVVHVVLSQCNQNQSQAAKKLGISRTTLWRYLK</sequence>
<dbReference type="PANTHER" id="PTHR32071">
    <property type="entry name" value="TRANSCRIPTIONAL REGULATORY PROTEIN"/>
    <property type="match status" value="1"/>
</dbReference>
<protein>
    <submittedName>
        <fullName evidence="6">PrpR N-terminal domain-containing protein</fullName>
    </submittedName>
</protein>
<evidence type="ECO:0000256" key="3">
    <source>
        <dbReference type="ARBA" id="ARBA00023015"/>
    </source>
</evidence>
<evidence type="ECO:0000259" key="5">
    <source>
        <dbReference type="PROSITE" id="PS50045"/>
    </source>
</evidence>
<dbReference type="SUPFAM" id="SSF46689">
    <property type="entry name" value="Homeodomain-like"/>
    <property type="match status" value="1"/>
</dbReference>
<dbReference type="InterPro" id="IPR058031">
    <property type="entry name" value="AAA_lid_NorR"/>
</dbReference>
<feature type="domain" description="Sigma-54 factor interaction" evidence="5">
    <location>
        <begin position="323"/>
        <end position="515"/>
    </location>
</feature>
<dbReference type="InterPro" id="IPR002197">
    <property type="entry name" value="HTH_Fis"/>
</dbReference>
<dbReference type="Gene3D" id="1.10.10.60">
    <property type="entry name" value="Homeodomain-like"/>
    <property type="match status" value="1"/>
</dbReference>
<dbReference type="SUPFAM" id="SSF52540">
    <property type="entry name" value="P-loop containing nucleoside triphosphate hydrolases"/>
    <property type="match status" value="1"/>
</dbReference>
<dbReference type="Gene3D" id="3.40.50.10660">
    <property type="entry name" value="PrpR receptor domain-like"/>
    <property type="match status" value="1"/>
</dbReference>
<dbReference type="Pfam" id="PF14532">
    <property type="entry name" value="Sigma54_activ_2"/>
    <property type="match status" value="1"/>
</dbReference>
<name>A0ABR7JNN3_9FIRM</name>
<dbReference type="InterPro" id="IPR009057">
    <property type="entry name" value="Homeodomain-like_sf"/>
</dbReference>
<evidence type="ECO:0000313" key="6">
    <source>
        <dbReference type="EMBL" id="MBC5996527.1"/>
    </source>
</evidence>
<comment type="caution">
    <text evidence="6">The sequence shown here is derived from an EMBL/GenBank/DDBJ whole genome shotgun (WGS) entry which is preliminary data.</text>
</comment>
<dbReference type="PRINTS" id="PR01590">
    <property type="entry name" value="HTHFIS"/>
</dbReference>
<dbReference type="InterPro" id="IPR027417">
    <property type="entry name" value="P-loop_NTPase"/>
</dbReference>
<dbReference type="InterPro" id="IPR010524">
    <property type="entry name" value="Sig_transdc_resp-reg_PrpR_N"/>
</dbReference>
<gene>
    <name evidence="6" type="ORF">H8923_07125</name>
</gene>
<dbReference type="SUPFAM" id="SSF159800">
    <property type="entry name" value="PrpR receptor domain-like"/>
    <property type="match status" value="1"/>
</dbReference>
<dbReference type="Gene3D" id="3.40.50.300">
    <property type="entry name" value="P-loop containing nucleotide triphosphate hydrolases"/>
    <property type="match status" value="1"/>
</dbReference>
<evidence type="ECO:0000256" key="2">
    <source>
        <dbReference type="ARBA" id="ARBA00022840"/>
    </source>
</evidence>
<dbReference type="Pfam" id="PF06506">
    <property type="entry name" value="PrpR_N"/>
    <property type="match status" value="1"/>
</dbReference>
<dbReference type="EMBL" id="JACRWE010000003">
    <property type="protein sequence ID" value="MBC5996527.1"/>
    <property type="molecule type" value="Genomic_DNA"/>
</dbReference>
<dbReference type="RefSeq" id="WP_153926021.1">
    <property type="nucleotide sequence ID" value="NZ_JACRWE010000003.1"/>
</dbReference>
<dbReference type="Pfam" id="PF02954">
    <property type="entry name" value="HTH_8"/>
    <property type="match status" value="1"/>
</dbReference>
<keyword evidence="4" id="KW-0804">Transcription</keyword>
<keyword evidence="1" id="KW-0547">Nucleotide-binding</keyword>
<reference evidence="6 7" key="1">
    <citation type="submission" date="2020-08" db="EMBL/GenBank/DDBJ databases">
        <authorList>
            <person name="Liu C."/>
            <person name="Sun Q."/>
        </authorList>
    </citation>
    <scope>NUCLEOTIDE SEQUENCE [LARGE SCALE GENOMIC DNA]</scope>
    <source>
        <strain evidence="6 7">NSJ-18</strain>
    </source>
</reference>
<proteinExistence type="predicted"/>
<keyword evidence="3" id="KW-0805">Transcription regulation</keyword>
<dbReference type="PROSITE" id="PS50045">
    <property type="entry name" value="SIGMA54_INTERACT_4"/>
    <property type="match status" value="1"/>
</dbReference>